<dbReference type="Gene3D" id="3.30.70.80">
    <property type="entry name" value="Peptidase S8 propeptide/proteinase inhibitor I9"/>
    <property type="match status" value="1"/>
</dbReference>
<organism evidence="8 9">
    <name type="scientific">Actinoallomurus vinaceus</name>
    <dbReference type="NCBI Taxonomy" id="1080074"/>
    <lineage>
        <taxon>Bacteria</taxon>
        <taxon>Bacillati</taxon>
        <taxon>Actinomycetota</taxon>
        <taxon>Actinomycetes</taxon>
        <taxon>Streptosporangiales</taxon>
        <taxon>Thermomonosporaceae</taxon>
        <taxon>Actinoallomurus</taxon>
    </lineage>
</organism>
<evidence type="ECO:0000256" key="1">
    <source>
        <dbReference type="ARBA" id="ARBA00011073"/>
    </source>
</evidence>
<keyword evidence="9" id="KW-1185">Reference proteome</keyword>
<comment type="similarity">
    <text evidence="1">Belongs to the peptidase S8 family.</text>
</comment>
<dbReference type="SUPFAM" id="SSF52743">
    <property type="entry name" value="Subtilisin-like"/>
    <property type="match status" value="1"/>
</dbReference>
<dbReference type="InterPro" id="IPR015500">
    <property type="entry name" value="Peptidase_S8_subtilisin-rel"/>
</dbReference>
<evidence type="ECO:0000313" key="8">
    <source>
        <dbReference type="EMBL" id="GAA4630656.1"/>
    </source>
</evidence>
<dbReference type="InterPro" id="IPR036852">
    <property type="entry name" value="Peptidase_S8/S53_dom_sf"/>
</dbReference>
<evidence type="ECO:0000313" key="9">
    <source>
        <dbReference type="Proteomes" id="UP001501442"/>
    </source>
</evidence>
<name>A0ABP8UGE2_9ACTN</name>
<comment type="caution">
    <text evidence="8">The sequence shown here is derived from an EMBL/GenBank/DDBJ whole genome shotgun (WGS) entry which is preliminary data.</text>
</comment>
<evidence type="ECO:0000256" key="5">
    <source>
        <dbReference type="SAM" id="SignalP"/>
    </source>
</evidence>
<dbReference type="EMBL" id="BAABHK010000008">
    <property type="protein sequence ID" value="GAA4630656.1"/>
    <property type="molecule type" value="Genomic_DNA"/>
</dbReference>
<dbReference type="Pfam" id="PF05922">
    <property type="entry name" value="Inhibitor_I9"/>
    <property type="match status" value="1"/>
</dbReference>
<dbReference type="PANTHER" id="PTHR43806">
    <property type="entry name" value="PEPTIDASE S8"/>
    <property type="match status" value="1"/>
</dbReference>
<sequence>MRVRARRLVIASSAVAITAAAVPAYAAITAPTTHVAVASASAQAVPGQYIVTLKHTGARLSKLTGLRRLHDFGDGFAAKLTPSELKKVQSDPNVAAIEPDQVIKINTTQPNVNWGPDRIDQHKLPLSHTYKYNHTGSGVDAYVIDTGIDTSLSEFQGRANTVYGKADCNGHGTHVAGIIGSKTYGVAKGVRLHAVQVLGCDGTGEYSDVIAGIDWVIKHHGARSVANLSLGGGKSTALNNAVTKLSKAGVFVAVAAGNGDENGNPVDACKTSPASAASVEAVAASTSTDKRTSWTNYGKCVDIYAPGSNIKSTYPGGTEILSGTSMATPFVTGVAAIYKSTYGQESFGKVQERIHLAATLNAIKNNKPNTKNRLLYKKSSL</sequence>
<dbReference type="RefSeq" id="WP_345434137.1">
    <property type="nucleotide sequence ID" value="NZ_BAABHK010000008.1"/>
</dbReference>
<evidence type="ECO:0000256" key="3">
    <source>
        <dbReference type="ARBA" id="ARBA00022801"/>
    </source>
</evidence>
<dbReference type="PROSITE" id="PS00137">
    <property type="entry name" value="SUBTILASE_HIS"/>
    <property type="match status" value="1"/>
</dbReference>
<dbReference type="InterPro" id="IPR010259">
    <property type="entry name" value="S8pro/Inhibitor_I9"/>
</dbReference>
<evidence type="ECO:0000256" key="2">
    <source>
        <dbReference type="ARBA" id="ARBA00022670"/>
    </source>
</evidence>
<accession>A0ABP8UGE2</accession>
<dbReference type="CDD" id="cd04077">
    <property type="entry name" value="Peptidases_S8_PCSK9_ProteinaseK_like"/>
    <property type="match status" value="1"/>
</dbReference>
<keyword evidence="5" id="KW-0732">Signal</keyword>
<dbReference type="Proteomes" id="UP001501442">
    <property type="component" value="Unassembled WGS sequence"/>
</dbReference>
<reference evidence="9" key="1">
    <citation type="journal article" date="2019" name="Int. J. Syst. Evol. Microbiol.">
        <title>The Global Catalogue of Microorganisms (GCM) 10K type strain sequencing project: providing services to taxonomists for standard genome sequencing and annotation.</title>
        <authorList>
            <consortium name="The Broad Institute Genomics Platform"/>
            <consortium name="The Broad Institute Genome Sequencing Center for Infectious Disease"/>
            <person name="Wu L."/>
            <person name="Ma J."/>
        </authorList>
    </citation>
    <scope>NUCLEOTIDE SEQUENCE [LARGE SCALE GENOMIC DNA]</scope>
    <source>
        <strain evidence="9">JCM 17939</strain>
    </source>
</reference>
<dbReference type="PANTHER" id="PTHR43806:SF11">
    <property type="entry name" value="CEREVISIN-RELATED"/>
    <property type="match status" value="1"/>
</dbReference>
<dbReference type="Gene3D" id="3.40.50.200">
    <property type="entry name" value="Peptidase S8/S53 domain"/>
    <property type="match status" value="1"/>
</dbReference>
<dbReference type="InterPro" id="IPR050131">
    <property type="entry name" value="Peptidase_S8_subtilisin-like"/>
</dbReference>
<feature type="domain" description="Peptidase S8/S53" evidence="6">
    <location>
        <begin position="143"/>
        <end position="358"/>
    </location>
</feature>
<keyword evidence="2" id="KW-0645">Protease</keyword>
<dbReference type="InterPro" id="IPR037045">
    <property type="entry name" value="S8pro/Inhibitor_I9_sf"/>
</dbReference>
<evidence type="ECO:0008006" key="10">
    <source>
        <dbReference type="Google" id="ProtNLM"/>
    </source>
</evidence>
<evidence type="ECO:0000256" key="4">
    <source>
        <dbReference type="ARBA" id="ARBA00022825"/>
    </source>
</evidence>
<dbReference type="PROSITE" id="PS00138">
    <property type="entry name" value="SUBTILASE_SER"/>
    <property type="match status" value="1"/>
</dbReference>
<proteinExistence type="inferred from homology"/>
<dbReference type="InterPro" id="IPR034193">
    <property type="entry name" value="PCSK9_ProteinaseK-like"/>
</dbReference>
<evidence type="ECO:0000259" key="6">
    <source>
        <dbReference type="Pfam" id="PF00082"/>
    </source>
</evidence>
<dbReference type="Pfam" id="PF00082">
    <property type="entry name" value="Peptidase_S8"/>
    <property type="match status" value="1"/>
</dbReference>
<dbReference type="InterPro" id="IPR022398">
    <property type="entry name" value="Peptidase_S8_His-AS"/>
</dbReference>
<evidence type="ECO:0000259" key="7">
    <source>
        <dbReference type="Pfam" id="PF05922"/>
    </source>
</evidence>
<dbReference type="SUPFAM" id="SSF54897">
    <property type="entry name" value="Protease propeptides/inhibitors"/>
    <property type="match status" value="1"/>
</dbReference>
<keyword evidence="3" id="KW-0378">Hydrolase</keyword>
<feature type="domain" description="Inhibitor I9" evidence="7">
    <location>
        <begin position="75"/>
        <end position="105"/>
    </location>
</feature>
<protein>
    <recommendedName>
        <fullName evidence="10">Serine protease</fullName>
    </recommendedName>
</protein>
<gene>
    <name evidence="8" type="ORF">GCM10023196_056850</name>
</gene>
<dbReference type="PRINTS" id="PR00723">
    <property type="entry name" value="SUBTILISIN"/>
</dbReference>
<feature type="signal peptide" evidence="5">
    <location>
        <begin position="1"/>
        <end position="26"/>
    </location>
</feature>
<dbReference type="InterPro" id="IPR023828">
    <property type="entry name" value="Peptidase_S8_Ser-AS"/>
</dbReference>
<keyword evidence="4" id="KW-0720">Serine protease</keyword>
<dbReference type="InterPro" id="IPR000209">
    <property type="entry name" value="Peptidase_S8/S53_dom"/>
</dbReference>
<feature type="chain" id="PRO_5047399877" description="Serine protease" evidence="5">
    <location>
        <begin position="27"/>
        <end position="381"/>
    </location>
</feature>